<dbReference type="NCBIfam" id="TIGR02115">
    <property type="entry name" value="potass_kdpF"/>
    <property type="match status" value="1"/>
</dbReference>
<dbReference type="GO" id="GO:0008556">
    <property type="term" value="F:P-type potassium transmembrane transporter activity"/>
    <property type="evidence" value="ECO:0007669"/>
    <property type="project" value="InterPro"/>
</dbReference>
<organism evidence="2">
    <name type="scientific">uncultured Chloroflexia bacterium</name>
    <dbReference type="NCBI Taxonomy" id="1672391"/>
    <lineage>
        <taxon>Bacteria</taxon>
        <taxon>Bacillati</taxon>
        <taxon>Chloroflexota</taxon>
        <taxon>Chloroflexia</taxon>
        <taxon>environmental samples</taxon>
    </lineage>
</organism>
<dbReference type="Pfam" id="PF09604">
    <property type="entry name" value="Potass_KdpF"/>
    <property type="match status" value="1"/>
</dbReference>
<name>A0A6J4KG76_9CHLR</name>
<evidence type="ECO:0000313" key="2">
    <source>
        <dbReference type="EMBL" id="CAA9305177.1"/>
    </source>
</evidence>
<feature type="transmembrane region" description="Helical" evidence="1">
    <location>
        <begin position="12"/>
        <end position="33"/>
    </location>
</feature>
<dbReference type="InterPro" id="IPR011726">
    <property type="entry name" value="KdpF"/>
</dbReference>
<dbReference type="EMBL" id="CADCTR010001638">
    <property type="protein sequence ID" value="CAA9305177.1"/>
    <property type="molecule type" value="Genomic_DNA"/>
</dbReference>
<keyword evidence="1" id="KW-1133">Transmembrane helix</keyword>
<evidence type="ECO:0008006" key="3">
    <source>
        <dbReference type="Google" id="ProtNLM"/>
    </source>
</evidence>
<sequence>FAIRFTAVGMTALYRLGVILALALLAYLFVALLKPELF</sequence>
<accession>A0A6J4KG76</accession>
<gene>
    <name evidence="2" type="ORF">AVDCRST_MAG93-4873</name>
</gene>
<evidence type="ECO:0000256" key="1">
    <source>
        <dbReference type="SAM" id="Phobius"/>
    </source>
</evidence>
<dbReference type="GO" id="GO:0005886">
    <property type="term" value="C:plasma membrane"/>
    <property type="evidence" value="ECO:0007669"/>
    <property type="project" value="InterPro"/>
</dbReference>
<keyword evidence="1" id="KW-0812">Transmembrane</keyword>
<proteinExistence type="predicted"/>
<reference evidence="2" key="1">
    <citation type="submission" date="2020-02" db="EMBL/GenBank/DDBJ databases">
        <authorList>
            <person name="Meier V. D."/>
        </authorList>
    </citation>
    <scope>NUCLEOTIDE SEQUENCE</scope>
    <source>
        <strain evidence="2">AVDCRST_MAG93</strain>
    </source>
</reference>
<feature type="non-terminal residue" evidence="2">
    <location>
        <position position="1"/>
    </location>
</feature>
<dbReference type="AlphaFoldDB" id="A0A6J4KG76"/>
<protein>
    <recommendedName>
        <fullName evidence="3">K+-transporting ATPase, F subunit</fullName>
    </recommendedName>
</protein>
<keyword evidence="1" id="KW-0472">Membrane</keyword>